<reference evidence="4 5" key="1">
    <citation type="journal article" date="2011" name="J. Bacteriol.">
        <title>Genome sequence of 'Pedosphaera parvula' Ellin514, an aerobic Verrucomicrobial isolate from pasture soil.</title>
        <authorList>
            <person name="Kant R."/>
            <person name="van Passel M.W."/>
            <person name="Sangwan P."/>
            <person name="Palva A."/>
            <person name="Lucas S."/>
            <person name="Copeland A."/>
            <person name="Lapidus A."/>
            <person name="Glavina Del Rio T."/>
            <person name="Dalin E."/>
            <person name="Tice H."/>
            <person name="Bruce D."/>
            <person name="Goodwin L."/>
            <person name="Pitluck S."/>
            <person name="Chertkov O."/>
            <person name="Larimer F.W."/>
            <person name="Land M.L."/>
            <person name="Hauser L."/>
            <person name="Brettin T.S."/>
            <person name="Detter J.C."/>
            <person name="Han S."/>
            <person name="de Vos W.M."/>
            <person name="Janssen P.H."/>
            <person name="Smidt H."/>
        </authorList>
    </citation>
    <scope>NUCLEOTIDE SEQUENCE [LARGE SCALE GENOMIC DNA]</scope>
    <source>
        <strain evidence="4 5">Ellin514</strain>
    </source>
</reference>
<dbReference type="Gene3D" id="3.30.530.20">
    <property type="match status" value="1"/>
</dbReference>
<dbReference type="Proteomes" id="UP000003688">
    <property type="component" value="Unassembled WGS sequence"/>
</dbReference>
<evidence type="ECO:0000259" key="3">
    <source>
        <dbReference type="Pfam" id="PF03364"/>
    </source>
</evidence>
<dbReference type="EMBL" id="ABOX02000045">
    <property type="protein sequence ID" value="EEF58353.1"/>
    <property type="molecule type" value="Genomic_DNA"/>
</dbReference>
<accession>B9XPA2</accession>
<dbReference type="CDD" id="cd07817">
    <property type="entry name" value="SRPBCC_8"/>
    <property type="match status" value="1"/>
</dbReference>
<feature type="region of interest" description="Disordered" evidence="2">
    <location>
        <begin position="183"/>
        <end position="207"/>
    </location>
</feature>
<gene>
    <name evidence="4" type="ORF">Cflav_PD1292</name>
</gene>
<evidence type="ECO:0000256" key="2">
    <source>
        <dbReference type="SAM" id="MobiDB-lite"/>
    </source>
</evidence>
<proteinExistence type="inferred from homology"/>
<comment type="similarity">
    <text evidence="1">Belongs to the ribosome association toxin RatA family.</text>
</comment>
<name>B9XPA2_PEDPL</name>
<evidence type="ECO:0000313" key="4">
    <source>
        <dbReference type="EMBL" id="EEF58353.1"/>
    </source>
</evidence>
<feature type="domain" description="Coenzyme Q-binding protein COQ10 START" evidence="3">
    <location>
        <begin position="51"/>
        <end position="168"/>
    </location>
</feature>
<feature type="compositionally biased region" description="Basic and acidic residues" evidence="2">
    <location>
        <begin position="197"/>
        <end position="207"/>
    </location>
</feature>
<sequence>MGQLCHKFFCGERGQAVTDFMETKTKKKAPPPAVPSGKGKKVVKACTIRKSAPELYGYWRQFENLPGFTKHLFAVTQISNVESHWVAKSPTGDTLEWDAVIINEHPNEMIAWESVPDSQFRNAGSVRFKPAPAGQGTEVTVSFEYVPPGGALGEAVAKLYGEEPDLMVEDDLCALKALMETGEIPTTEGQPAGGRQKAKEEERRGVE</sequence>
<dbReference type="InterPro" id="IPR047137">
    <property type="entry name" value="ORF3"/>
</dbReference>
<keyword evidence="5" id="KW-1185">Reference proteome</keyword>
<evidence type="ECO:0000256" key="1">
    <source>
        <dbReference type="ARBA" id="ARBA00008918"/>
    </source>
</evidence>
<dbReference type="Pfam" id="PF03364">
    <property type="entry name" value="Polyketide_cyc"/>
    <property type="match status" value="1"/>
</dbReference>
<dbReference type="STRING" id="320771.Cflav_PD1292"/>
<dbReference type="SUPFAM" id="SSF55961">
    <property type="entry name" value="Bet v1-like"/>
    <property type="match status" value="1"/>
</dbReference>
<comment type="caution">
    <text evidence="4">The sequence shown here is derived from an EMBL/GenBank/DDBJ whole genome shotgun (WGS) entry which is preliminary data.</text>
</comment>
<evidence type="ECO:0000313" key="5">
    <source>
        <dbReference type="Proteomes" id="UP000003688"/>
    </source>
</evidence>
<dbReference type="PANTHER" id="PTHR33824">
    <property type="entry name" value="POLYKETIDE CYCLASE/DEHYDRASE AND LIPID TRANSPORT SUPERFAMILY PROTEIN"/>
    <property type="match status" value="1"/>
</dbReference>
<dbReference type="PANTHER" id="PTHR33824:SF7">
    <property type="entry name" value="POLYKETIDE CYCLASE_DEHYDRASE AND LIPID TRANSPORT SUPERFAMILY PROTEIN"/>
    <property type="match status" value="1"/>
</dbReference>
<protein>
    <submittedName>
        <fullName evidence="4">Cyclase/dehydrase</fullName>
    </submittedName>
</protein>
<dbReference type="InterPro" id="IPR005031">
    <property type="entry name" value="COQ10_START"/>
</dbReference>
<dbReference type="InterPro" id="IPR023393">
    <property type="entry name" value="START-like_dom_sf"/>
</dbReference>
<dbReference type="AlphaFoldDB" id="B9XPA2"/>
<organism evidence="4 5">
    <name type="scientific">Pedosphaera parvula (strain Ellin514)</name>
    <dbReference type="NCBI Taxonomy" id="320771"/>
    <lineage>
        <taxon>Bacteria</taxon>
        <taxon>Pseudomonadati</taxon>
        <taxon>Verrucomicrobiota</taxon>
        <taxon>Pedosphaerae</taxon>
        <taxon>Pedosphaerales</taxon>
        <taxon>Pedosphaeraceae</taxon>
        <taxon>Pedosphaera</taxon>
    </lineage>
</organism>